<dbReference type="EMBL" id="JANVFO010000004">
    <property type="protein sequence ID" value="KAJ3736617.1"/>
    <property type="molecule type" value="Genomic_DNA"/>
</dbReference>
<dbReference type="AlphaFoldDB" id="A0AA38JQE8"/>
<keyword evidence="2" id="KW-1185">Reference proteome</keyword>
<proteinExistence type="predicted"/>
<evidence type="ECO:0000313" key="2">
    <source>
        <dbReference type="Proteomes" id="UP001176059"/>
    </source>
</evidence>
<protein>
    <submittedName>
        <fullName evidence="1">Uncharacterized protein</fullName>
    </submittedName>
</protein>
<organism evidence="1 2">
    <name type="scientific">Lentinula guzmanii</name>
    <dbReference type="NCBI Taxonomy" id="2804957"/>
    <lineage>
        <taxon>Eukaryota</taxon>
        <taxon>Fungi</taxon>
        <taxon>Dikarya</taxon>
        <taxon>Basidiomycota</taxon>
        <taxon>Agaricomycotina</taxon>
        <taxon>Agaricomycetes</taxon>
        <taxon>Agaricomycetidae</taxon>
        <taxon>Agaricales</taxon>
        <taxon>Marasmiineae</taxon>
        <taxon>Omphalotaceae</taxon>
        <taxon>Lentinula</taxon>
    </lineage>
</organism>
<sequence length="102" mass="11033">MKVPTFTLQAQEICITSAAVAPSLLSATYLSTHKLFYDGPTPPDGIFDDFLAIPFFTKDVSTRDFVSLVQSSPSNATAGTRAIFDSAPLLELTPTVLECHHQ</sequence>
<reference evidence="1" key="1">
    <citation type="submission" date="2022-08" db="EMBL/GenBank/DDBJ databases">
        <authorList>
            <consortium name="DOE Joint Genome Institute"/>
            <person name="Min B."/>
            <person name="Sierra-Patev S."/>
            <person name="Naranjo-Ortiz M."/>
            <person name="Looney B."/>
            <person name="Konkel Z."/>
            <person name="Slot J.C."/>
            <person name="Sakamoto Y."/>
            <person name="Steenwyk J.L."/>
            <person name="Rokas A."/>
            <person name="Carro J."/>
            <person name="Camarero S."/>
            <person name="Ferreira P."/>
            <person name="Molpeceres G."/>
            <person name="Ruiz-duenas F.J."/>
            <person name="Serrano A."/>
            <person name="Henrissat B."/>
            <person name="Drula E."/>
            <person name="Hughes K.W."/>
            <person name="Mata J.L."/>
            <person name="Ishikawa N.K."/>
            <person name="Vargas-Isla R."/>
            <person name="Ushijima S."/>
            <person name="Smith C.A."/>
            <person name="Ahrendt S."/>
            <person name="Andreopoulos W."/>
            <person name="He G."/>
            <person name="LaButti K."/>
            <person name="Lipzen A."/>
            <person name="Ng V."/>
            <person name="Riley R."/>
            <person name="Sandor L."/>
            <person name="Barry K."/>
            <person name="Martinez A.T."/>
            <person name="Xiao Y."/>
            <person name="Gibbons J.G."/>
            <person name="Terashima K."/>
            <person name="Hibbett D.S."/>
            <person name="Grigoriev I.V."/>
        </authorList>
    </citation>
    <scope>NUCLEOTIDE SEQUENCE</scope>
    <source>
        <strain evidence="1">ET3784</strain>
    </source>
</reference>
<accession>A0AA38JQE8</accession>
<reference evidence="1" key="2">
    <citation type="journal article" date="2023" name="Proc. Natl. Acad. Sci. U.S.A.">
        <title>A global phylogenomic analysis of the shiitake genus Lentinula.</title>
        <authorList>
            <person name="Sierra-Patev S."/>
            <person name="Min B."/>
            <person name="Naranjo-Ortiz M."/>
            <person name="Looney B."/>
            <person name="Konkel Z."/>
            <person name="Slot J.C."/>
            <person name="Sakamoto Y."/>
            <person name="Steenwyk J.L."/>
            <person name="Rokas A."/>
            <person name="Carro J."/>
            <person name="Camarero S."/>
            <person name="Ferreira P."/>
            <person name="Molpeceres G."/>
            <person name="Ruiz-Duenas F.J."/>
            <person name="Serrano A."/>
            <person name="Henrissat B."/>
            <person name="Drula E."/>
            <person name="Hughes K.W."/>
            <person name="Mata J.L."/>
            <person name="Ishikawa N.K."/>
            <person name="Vargas-Isla R."/>
            <person name="Ushijima S."/>
            <person name="Smith C.A."/>
            <person name="Donoghue J."/>
            <person name="Ahrendt S."/>
            <person name="Andreopoulos W."/>
            <person name="He G."/>
            <person name="LaButti K."/>
            <person name="Lipzen A."/>
            <person name="Ng V."/>
            <person name="Riley R."/>
            <person name="Sandor L."/>
            <person name="Barry K."/>
            <person name="Martinez A.T."/>
            <person name="Xiao Y."/>
            <person name="Gibbons J.G."/>
            <person name="Terashima K."/>
            <person name="Grigoriev I.V."/>
            <person name="Hibbett D."/>
        </authorList>
    </citation>
    <scope>NUCLEOTIDE SEQUENCE</scope>
    <source>
        <strain evidence="1">ET3784</strain>
    </source>
</reference>
<evidence type="ECO:0000313" key="1">
    <source>
        <dbReference type="EMBL" id="KAJ3736617.1"/>
    </source>
</evidence>
<name>A0AA38JQE8_9AGAR</name>
<dbReference type="Proteomes" id="UP001176059">
    <property type="component" value="Unassembled WGS sequence"/>
</dbReference>
<gene>
    <name evidence="1" type="ORF">DFJ43DRAFT_511951</name>
</gene>
<comment type="caution">
    <text evidence="1">The sequence shown here is derived from an EMBL/GenBank/DDBJ whole genome shotgun (WGS) entry which is preliminary data.</text>
</comment>